<dbReference type="RefSeq" id="WP_013896047.1">
    <property type="nucleotide sequence ID" value="NC_015675.1"/>
</dbReference>
<proteinExistence type="predicted"/>
<dbReference type="EMBL" id="CP002279">
    <property type="protein sequence ID" value="AEH89402.1"/>
    <property type="molecule type" value="Genomic_DNA"/>
</dbReference>
<dbReference type="Proteomes" id="UP000001623">
    <property type="component" value="Chromosome"/>
</dbReference>
<evidence type="ECO:0000256" key="1">
    <source>
        <dbReference type="SAM" id="SignalP"/>
    </source>
</evidence>
<gene>
    <name evidence="2" type="ordered locus">Mesop_4982</name>
</gene>
<name>F7Y1B7_MESOW</name>
<sequence>MRRTVLLLSVLFSTPGLVSASAEEKWPSIIYFGEKTNERVTGPLYWDGQAGLLAQQRLREQSGSAATGYGAISEITGNPRTTRVAGYTKANGTRVTPYYRSRR</sequence>
<accession>F7Y1B7</accession>
<feature type="signal peptide" evidence="1">
    <location>
        <begin position="1"/>
        <end position="20"/>
    </location>
</feature>
<organism evidence="2 3">
    <name type="scientific">Mesorhizobium opportunistum (strain LMG 24607 / HAMBI 3007 / WSM2075)</name>
    <dbReference type="NCBI Taxonomy" id="536019"/>
    <lineage>
        <taxon>Bacteria</taxon>
        <taxon>Pseudomonadati</taxon>
        <taxon>Pseudomonadota</taxon>
        <taxon>Alphaproteobacteria</taxon>
        <taxon>Hyphomicrobiales</taxon>
        <taxon>Phyllobacteriaceae</taxon>
        <taxon>Mesorhizobium</taxon>
    </lineage>
</organism>
<evidence type="ECO:0000313" key="2">
    <source>
        <dbReference type="EMBL" id="AEH89402.1"/>
    </source>
</evidence>
<keyword evidence="1" id="KW-0732">Signal</keyword>
<dbReference type="AlphaFoldDB" id="F7Y1B7"/>
<dbReference type="HOGENOM" id="CLU_2260411_0_0_5"/>
<protein>
    <submittedName>
        <fullName evidence="2">Uncharacterized protein</fullName>
    </submittedName>
</protein>
<dbReference type="KEGG" id="mop:Mesop_4982"/>
<evidence type="ECO:0000313" key="3">
    <source>
        <dbReference type="Proteomes" id="UP000001623"/>
    </source>
</evidence>
<feature type="chain" id="PRO_5003365144" evidence="1">
    <location>
        <begin position="21"/>
        <end position="103"/>
    </location>
</feature>
<reference evidence="2 3" key="1">
    <citation type="submission" date="2010-10" db="EMBL/GenBank/DDBJ databases">
        <title>Complete sequence of Mesorhizobium opportunistum WSM2075.</title>
        <authorList>
            <consortium name="US DOE Joint Genome Institute"/>
            <person name="Lucas S."/>
            <person name="Copeland A."/>
            <person name="Lapidus A."/>
            <person name="Cheng J.-F."/>
            <person name="Bruce D."/>
            <person name="Goodwin L."/>
            <person name="Pitluck S."/>
            <person name="Chertkov O."/>
            <person name="Misra M."/>
            <person name="Detter J.C."/>
            <person name="Han C."/>
            <person name="Tapia R."/>
            <person name="Land M."/>
            <person name="Hauser L."/>
            <person name="Kyrpides N."/>
            <person name="Ovchinnikova G."/>
            <person name="Mavrommatis K.M."/>
            <person name="Tiwari R.P."/>
            <person name="Howieson J.G."/>
            <person name="O'Hara G.W."/>
            <person name="Nandasena K.G."/>
            <person name="Woyke T."/>
        </authorList>
    </citation>
    <scope>NUCLEOTIDE SEQUENCE [LARGE SCALE GENOMIC DNA]</scope>
    <source>
        <strain evidence="3">LMG 24607 / HAMBI 3007 / WSM2075</strain>
    </source>
</reference>